<keyword evidence="2" id="KW-0539">Nucleus</keyword>
<feature type="domain" description="KANL2-like probable zinc-finger" evidence="4">
    <location>
        <begin position="76"/>
        <end position="135"/>
    </location>
</feature>
<feature type="domain" description="KANL2-like probable zinc-finger" evidence="4">
    <location>
        <begin position="447"/>
        <end position="477"/>
    </location>
</feature>
<feature type="region of interest" description="Disordered" evidence="3">
    <location>
        <begin position="243"/>
        <end position="321"/>
    </location>
</feature>
<dbReference type="VEuPathDB" id="AmoebaDB:NfTy_022640"/>
<comment type="caution">
    <text evidence="5">The sequence shown here is derived from an EMBL/GenBank/DDBJ whole genome shotgun (WGS) entry which is preliminary data.</text>
</comment>
<evidence type="ECO:0000256" key="1">
    <source>
        <dbReference type="ARBA" id="ARBA00004123"/>
    </source>
</evidence>
<feature type="region of interest" description="Disordered" evidence="3">
    <location>
        <begin position="143"/>
        <end position="231"/>
    </location>
</feature>
<feature type="compositionally biased region" description="Acidic residues" evidence="3">
    <location>
        <begin position="300"/>
        <end position="312"/>
    </location>
</feature>
<dbReference type="RefSeq" id="XP_044566764.1">
    <property type="nucleotide sequence ID" value="XM_044702374.1"/>
</dbReference>
<feature type="compositionally biased region" description="Polar residues" evidence="3">
    <location>
        <begin position="26"/>
        <end position="39"/>
    </location>
</feature>
<feature type="compositionally biased region" description="Low complexity" evidence="3">
    <location>
        <begin position="178"/>
        <end position="189"/>
    </location>
</feature>
<evidence type="ECO:0000313" key="6">
    <source>
        <dbReference type="Proteomes" id="UP000444721"/>
    </source>
</evidence>
<feature type="compositionally biased region" description="Basic and acidic residues" evidence="3">
    <location>
        <begin position="47"/>
        <end position="70"/>
    </location>
</feature>
<protein>
    <recommendedName>
        <fullName evidence="4">KANL2-like probable zinc-finger domain-containing protein</fullName>
    </recommendedName>
</protein>
<feature type="compositionally biased region" description="Basic residues" evidence="3">
    <location>
        <begin position="271"/>
        <end position="287"/>
    </location>
</feature>
<feature type="compositionally biased region" description="Polar residues" evidence="3">
    <location>
        <begin position="193"/>
        <end position="231"/>
    </location>
</feature>
<evidence type="ECO:0000256" key="3">
    <source>
        <dbReference type="SAM" id="MobiDB-lite"/>
    </source>
</evidence>
<dbReference type="VEuPathDB" id="AmoebaDB:NF0068440"/>
<feature type="region of interest" description="Disordered" evidence="3">
    <location>
        <begin position="1"/>
        <end position="70"/>
    </location>
</feature>
<dbReference type="GeneID" id="68119127"/>
<evidence type="ECO:0000256" key="2">
    <source>
        <dbReference type="ARBA" id="ARBA00023242"/>
    </source>
</evidence>
<accession>A0A6A5C4M6</accession>
<dbReference type="InterPro" id="IPR025927">
    <property type="entry name" value="Znf_KANL2-like"/>
</dbReference>
<evidence type="ECO:0000313" key="5">
    <source>
        <dbReference type="EMBL" id="KAF0982051.1"/>
    </source>
</evidence>
<dbReference type="EMBL" id="VFQX01000012">
    <property type="protein sequence ID" value="KAF0982051.1"/>
    <property type="molecule type" value="Genomic_DNA"/>
</dbReference>
<dbReference type="PANTHER" id="PTHR16198:SF2">
    <property type="entry name" value="INO80 COMPLEX SUBUNIT D"/>
    <property type="match status" value="1"/>
</dbReference>
<comment type="subcellular location">
    <subcellularLocation>
        <location evidence="1">Nucleus</location>
    </subcellularLocation>
</comment>
<dbReference type="PANTHER" id="PTHR16198">
    <property type="match status" value="1"/>
</dbReference>
<dbReference type="GO" id="GO:0005634">
    <property type="term" value="C:nucleus"/>
    <property type="evidence" value="ECO:0007669"/>
    <property type="project" value="UniProtKB-SubCell"/>
</dbReference>
<dbReference type="OrthoDB" id="10038011at2759"/>
<dbReference type="OMA" id="FPPENQQ"/>
<sequence length="588" mass="66292">MSAKEKPSSAAQDGTDQQQQHHQQQNDESSTINTTSSNLCKPVGFTDDGKPIYDRTGIEMHPKKPHTSAKDNRQLCAYGGTVCTQKPMKGFDFCVKHILQDPTAPFKKCEFSSTKQCGNPVKIDQDDARYCVAHKTKLGLIEKGQSGYSKKNKKQSEEGASGENEPKPKKGRKKASKSESNTTTNSKEAAASSLGQAQTSSTSEKPISTVEPTTSSILPASSSTTAPVLSSGSATVENILPYPYENFNNDEDTDSDEYTGVNRVFDPRKEPKPKKSPPHKRKRKFNKKQPSSDELSGSDTESDEPTDEDGGTEEYPALSFGKNSQHLSEMEFLRVRKHHIETLLKMYQKRHRKVRNELERKYNEFLIQREIAANAILEQNPNINSDIKIRLKKVNFNDYYNPKNQVNRNEESIIVMPTVNFPPENQQIYHCEKVEKYQDEEKKVPLCCHPQCFNKRLLGVDFCLQHILYDHKQRFYVPSSTGNTPTYALSSEVNIKIPKDSTLAEKTIVVLENVDRLSAPTTWQVPPEQEQRIQNLLRKLKGHSASSTSQQAQDTTPLSTTMNQDQTTTNTATIQQEQQQPQQPMEMI</sequence>
<dbReference type="AlphaFoldDB" id="A0A6A5C4M6"/>
<gene>
    <name evidence="5" type="ORF">FDP41_011912</name>
</gene>
<dbReference type="Pfam" id="PF13891">
    <property type="entry name" value="zf-C3HC3H_KANSL2"/>
    <property type="match status" value="2"/>
</dbReference>
<dbReference type="Proteomes" id="UP000444721">
    <property type="component" value="Unassembled WGS sequence"/>
</dbReference>
<keyword evidence="6" id="KW-1185">Reference proteome</keyword>
<name>A0A6A5C4M6_NAEFO</name>
<feature type="compositionally biased region" description="Low complexity" evidence="3">
    <location>
        <begin position="544"/>
        <end position="588"/>
    </location>
</feature>
<feature type="region of interest" description="Disordered" evidence="3">
    <location>
        <begin position="540"/>
        <end position="588"/>
    </location>
</feature>
<feature type="compositionally biased region" description="Acidic residues" evidence="3">
    <location>
        <begin position="248"/>
        <end position="257"/>
    </location>
</feature>
<organism evidence="5 6">
    <name type="scientific">Naegleria fowleri</name>
    <name type="common">Brain eating amoeba</name>
    <dbReference type="NCBI Taxonomy" id="5763"/>
    <lineage>
        <taxon>Eukaryota</taxon>
        <taxon>Discoba</taxon>
        <taxon>Heterolobosea</taxon>
        <taxon>Tetramitia</taxon>
        <taxon>Eutetramitia</taxon>
        <taxon>Vahlkampfiidae</taxon>
        <taxon>Naegleria</taxon>
    </lineage>
</organism>
<evidence type="ECO:0000259" key="4">
    <source>
        <dbReference type="Pfam" id="PF13891"/>
    </source>
</evidence>
<reference evidence="5 6" key="1">
    <citation type="journal article" date="2019" name="Sci. Rep.">
        <title>Nanopore sequencing improves the draft genome of the human pathogenic amoeba Naegleria fowleri.</title>
        <authorList>
            <person name="Liechti N."/>
            <person name="Schurch N."/>
            <person name="Bruggmann R."/>
            <person name="Wittwer M."/>
        </authorList>
    </citation>
    <scope>NUCLEOTIDE SEQUENCE [LARGE SCALE GENOMIC DNA]</scope>
    <source>
        <strain evidence="5 6">ATCC 30894</strain>
    </source>
</reference>
<proteinExistence type="predicted"/>
<dbReference type="VEuPathDB" id="AmoebaDB:FDP41_011912"/>